<dbReference type="AlphaFoldDB" id="A0A0V0H5C7"/>
<organism evidence="1">
    <name type="scientific">Solanum chacoense</name>
    <name type="common">Chaco potato</name>
    <dbReference type="NCBI Taxonomy" id="4108"/>
    <lineage>
        <taxon>Eukaryota</taxon>
        <taxon>Viridiplantae</taxon>
        <taxon>Streptophyta</taxon>
        <taxon>Embryophyta</taxon>
        <taxon>Tracheophyta</taxon>
        <taxon>Spermatophyta</taxon>
        <taxon>Magnoliopsida</taxon>
        <taxon>eudicotyledons</taxon>
        <taxon>Gunneridae</taxon>
        <taxon>Pentapetalae</taxon>
        <taxon>asterids</taxon>
        <taxon>lamiids</taxon>
        <taxon>Solanales</taxon>
        <taxon>Solanaceae</taxon>
        <taxon>Solanoideae</taxon>
        <taxon>Solaneae</taxon>
        <taxon>Solanum</taxon>
    </lineage>
</organism>
<proteinExistence type="predicted"/>
<name>A0A0V0H5C7_SOLCH</name>
<accession>A0A0V0H5C7</accession>
<reference evidence="1" key="1">
    <citation type="submission" date="2015-12" db="EMBL/GenBank/DDBJ databases">
        <title>Gene expression during late stages of embryo sac development: a critical building block for successful pollen-pistil interactions.</title>
        <authorList>
            <person name="Liu Y."/>
            <person name="Joly V."/>
            <person name="Sabar M."/>
            <person name="Matton D.P."/>
        </authorList>
    </citation>
    <scope>NUCLEOTIDE SEQUENCE</scope>
</reference>
<sequence>NLDSSKRILHMDLAQRLKHCLKKVVIIALTDQGGHIFVKMHSKPGSKVCLSRYLMRWSRFEHGML</sequence>
<dbReference type="EMBL" id="GEDG01025627">
    <property type="protein sequence ID" value="JAP15113.1"/>
    <property type="molecule type" value="Transcribed_RNA"/>
</dbReference>
<feature type="non-terminal residue" evidence="1">
    <location>
        <position position="1"/>
    </location>
</feature>
<evidence type="ECO:0000313" key="1">
    <source>
        <dbReference type="EMBL" id="JAP15113.1"/>
    </source>
</evidence>
<protein>
    <submittedName>
        <fullName evidence="1">Putative ovule protein</fullName>
    </submittedName>
</protein>